<accession>A0A2R8A9H9</accession>
<evidence type="ECO:0000313" key="6">
    <source>
        <dbReference type="EMBL" id="SPF28884.1"/>
    </source>
</evidence>
<dbReference type="PANTHER" id="PTHR30329">
    <property type="entry name" value="STATOR ELEMENT OF FLAGELLAR MOTOR COMPLEX"/>
    <property type="match status" value="1"/>
</dbReference>
<dbReference type="InterPro" id="IPR025713">
    <property type="entry name" value="MotB-like_N_dom"/>
</dbReference>
<keyword evidence="2 4" id="KW-0812">Transmembrane</keyword>
<evidence type="ECO:0000256" key="3">
    <source>
        <dbReference type="ARBA" id="ARBA00023136"/>
    </source>
</evidence>
<proteinExistence type="predicted"/>
<evidence type="ECO:0000256" key="1">
    <source>
        <dbReference type="ARBA" id="ARBA00004370"/>
    </source>
</evidence>
<dbReference type="EMBL" id="OMKW01000002">
    <property type="protein sequence ID" value="SPF28884.1"/>
    <property type="molecule type" value="Genomic_DNA"/>
</dbReference>
<comment type="subcellular location">
    <subcellularLocation>
        <location evidence="1">Membrane</location>
    </subcellularLocation>
</comment>
<dbReference type="Proteomes" id="UP000244932">
    <property type="component" value="Unassembled WGS sequence"/>
</dbReference>
<protein>
    <submittedName>
        <fullName evidence="6">Motility protein B</fullName>
    </submittedName>
</protein>
<name>A0A2R8A9H9_9RHOB</name>
<evidence type="ECO:0000256" key="2">
    <source>
        <dbReference type="ARBA" id="ARBA00022692"/>
    </source>
</evidence>
<dbReference type="InterPro" id="IPR050330">
    <property type="entry name" value="Bact_OuterMem_StrucFunc"/>
</dbReference>
<dbReference type="OrthoDB" id="7170686at2"/>
<evidence type="ECO:0000256" key="4">
    <source>
        <dbReference type="SAM" id="Phobius"/>
    </source>
</evidence>
<dbReference type="GO" id="GO:0016020">
    <property type="term" value="C:membrane"/>
    <property type="evidence" value="ECO:0007669"/>
    <property type="project" value="UniProtKB-SubCell"/>
</dbReference>
<dbReference type="Gene3D" id="3.30.1330.60">
    <property type="entry name" value="OmpA-like domain"/>
    <property type="match status" value="1"/>
</dbReference>
<keyword evidence="3 4" id="KW-0472">Membrane</keyword>
<feature type="transmembrane region" description="Helical" evidence="4">
    <location>
        <begin position="30"/>
        <end position="49"/>
    </location>
</feature>
<dbReference type="PANTHER" id="PTHR30329:SF21">
    <property type="entry name" value="LIPOPROTEIN YIAD-RELATED"/>
    <property type="match status" value="1"/>
</dbReference>
<evidence type="ECO:0000259" key="5">
    <source>
        <dbReference type="Pfam" id="PF13677"/>
    </source>
</evidence>
<keyword evidence="7" id="KW-1185">Reference proteome</keyword>
<evidence type="ECO:0000313" key="7">
    <source>
        <dbReference type="Proteomes" id="UP000244932"/>
    </source>
</evidence>
<dbReference type="AlphaFoldDB" id="A0A2R8A9H9"/>
<reference evidence="6 7" key="1">
    <citation type="submission" date="2018-03" db="EMBL/GenBank/DDBJ databases">
        <authorList>
            <person name="Keele B.F."/>
        </authorList>
    </citation>
    <scope>NUCLEOTIDE SEQUENCE [LARGE SCALE GENOMIC DNA]</scope>
    <source>
        <strain evidence="6 7">CeCT 8812</strain>
    </source>
</reference>
<sequence>MGQKSAQAPIIIKRVKKTAGGGHHGGAWKVAYADFVTAMMAFFLLMWLLNATTEDQRMALATYFTPTISVSQTSGGGDDVLMGSSIFTQDIMPQEGTGGGVDDPAITDGTLEARAVLEALIAENVSDAATAAEMIEHMGVRLSDEGLIIELFSQDGRPLFVAGESELTRLAGEILAIVASMGDVVTNNIAVQVLPTDEAVDSARWLTVERAQIVAEELGRTGLPLERIERVTGGSTPVSDPSEQKIRITFISSPRE</sequence>
<keyword evidence="4" id="KW-1133">Transmembrane helix</keyword>
<feature type="domain" description="Motility protein B-like N-terminal" evidence="5">
    <location>
        <begin position="14"/>
        <end position="66"/>
    </location>
</feature>
<dbReference type="RefSeq" id="WP_108781636.1">
    <property type="nucleotide sequence ID" value="NZ_OMKW01000002.1"/>
</dbReference>
<organism evidence="6 7">
    <name type="scientific">Pontivivens insulae</name>
    <dbReference type="NCBI Taxonomy" id="1639689"/>
    <lineage>
        <taxon>Bacteria</taxon>
        <taxon>Pseudomonadati</taxon>
        <taxon>Pseudomonadota</taxon>
        <taxon>Alphaproteobacteria</taxon>
        <taxon>Rhodobacterales</taxon>
        <taxon>Paracoccaceae</taxon>
        <taxon>Pontivivens</taxon>
    </lineage>
</organism>
<dbReference type="Pfam" id="PF13677">
    <property type="entry name" value="MotB_plug"/>
    <property type="match status" value="1"/>
</dbReference>
<dbReference type="InterPro" id="IPR036737">
    <property type="entry name" value="OmpA-like_sf"/>
</dbReference>
<gene>
    <name evidence="6" type="primary">motB</name>
    <name evidence="6" type="ORF">POI8812_01187</name>
</gene>